<dbReference type="Pfam" id="PF07534">
    <property type="entry name" value="TLD"/>
    <property type="match status" value="1"/>
</dbReference>
<dbReference type="GO" id="GO:0006979">
    <property type="term" value="P:response to oxidative stress"/>
    <property type="evidence" value="ECO:0007669"/>
    <property type="project" value="TreeGrafter"/>
</dbReference>
<dbReference type="InterPro" id="IPR006571">
    <property type="entry name" value="TLDc_dom"/>
</dbReference>
<comment type="similarity">
    <text evidence="2">Belongs to the OXR1 family.</text>
</comment>
<dbReference type="PANTHER" id="PTHR23354">
    <property type="entry name" value="NUCLEOLAR PROTEIN 7/ESTROGEN RECEPTOR COACTIVATOR-RELATED"/>
    <property type="match status" value="1"/>
</dbReference>
<evidence type="ECO:0000256" key="3">
    <source>
        <dbReference type="ARBA" id="ARBA00023128"/>
    </source>
</evidence>
<dbReference type="SMART" id="SM00584">
    <property type="entry name" value="TLDc"/>
    <property type="match status" value="1"/>
</dbReference>
<feature type="domain" description="TLDc" evidence="5">
    <location>
        <begin position="73"/>
        <end position="251"/>
    </location>
</feature>
<dbReference type="GO" id="GO:0005739">
    <property type="term" value="C:mitochondrion"/>
    <property type="evidence" value="ECO:0007669"/>
    <property type="project" value="UniProtKB-SubCell"/>
</dbReference>
<dbReference type="GO" id="GO:0005634">
    <property type="term" value="C:nucleus"/>
    <property type="evidence" value="ECO:0007669"/>
    <property type="project" value="TreeGrafter"/>
</dbReference>
<keyword evidence="7" id="KW-1185">Reference proteome</keyword>
<evidence type="ECO:0000256" key="2">
    <source>
        <dbReference type="ARBA" id="ARBA00009540"/>
    </source>
</evidence>
<protein>
    <recommendedName>
        <fullName evidence="4">Oxidation resistance protein 1</fullName>
    </recommendedName>
</protein>
<comment type="subcellular location">
    <subcellularLocation>
        <location evidence="1">Mitochondrion</location>
    </subcellularLocation>
</comment>
<organism evidence="6 7">
    <name type="scientific">Triparma retinervis</name>
    <dbReference type="NCBI Taxonomy" id="2557542"/>
    <lineage>
        <taxon>Eukaryota</taxon>
        <taxon>Sar</taxon>
        <taxon>Stramenopiles</taxon>
        <taxon>Ochrophyta</taxon>
        <taxon>Bolidophyceae</taxon>
        <taxon>Parmales</taxon>
        <taxon>Triparmaceae</taxon>
        <taxon>Triparma</taxon>
    </lineage>
</organism>
<comment type="caution">
    <text evidence="6">The sequence shown here is derived from an EMBL/GenBank/DDBJ whole genome shotgun (WGS) entry which is preliminary data.</text>
</comment>
<dbReference type="EMBL" id="BRXZ01003908">
    <property type="protein sequence ID" value="GMH64428.1"/>
    <property type="molecule type" value="Genomic_DNA"/>
</dbReference>
<evidence type="ECO:0000313" key="6">
    <source>
        <dbReference type="EMBL" id="GMH64428.1"/>
    </source>
</evidence>
<dbReference type="OrthoDB" id="26679at2759"/>
<keyword evidence="3" id="KW-0496">Mitochondrion</keyword>
<evidence type="ECO:0000313" key="7">
    <source>
        <dbReference type="Proteomes" id="UP001165082"/>
    </source>
</evidence>
<dbReference type="PANTHER" id="PTHR23354:SF62">
    <property type="entry name" value="MUSTARD, ISOFORM V"/>
    <property type="match status" value="1"/>
</dbReference>
<dbReference type="AlphaFoldDB" id="A0A9W7E3H7"/>
<evidence type="ECO:0000256" key="1">
    <source>
        <dbReference type="ARBA" id="ARBA00004173"/>
    </source>
</evidence>
<reference evidence="6" key="1">
    <citation type="submission" date="2022-07" db="EMBL/GenBank/DDBJ databases">
        <title>Genome analysis of Parmales, a sister group of diatoms, reveals the evolutionary specialization of diatoms from phago-mixotrophs to photoautotrophs.</title>
        <authorList>
            <person name="Ban H."/>
            <person name="Sato S."/>
            <person name="Yoshikawa S."/>
            <person name="Kazumasa Y."/>
            <person name="Nakamura Y."/>
            <person name="Ichinomiya M."/>
            <person name="Saitoh K."/>
            <person name="Sato N."/>
            <person name="Blanc-Mathieu R."/>
            <person name="Endo H."/>
            <person name="Kuwata A."/>
            <person name="Ogata H."/>
        </authorList>
    </citation>
    <scope>NUCLEOTIDE SEQUENCE</scope>
</reference>
<proteinExistence type="inferred from homology"/>
<evidence type="ECO:0000256" key="4">
    <source>
        <dbReference type="ARBA" id="ARBA00040604"/>
    </source>
</evidence>
<gene>
    <name evidence="6" type="ORF">TrRE_jg11084</name>
</gene>
<dbReference type="Proteomes" id="UP001165082">
    <property type="component" value="Unassembled WGS sequence"/>
</dbReference>
<sequence>DDCWKNFVKWKGSWLVEKAEGAATDEASLKRLEILAAGVGQGQGQGQGLGNRGHDVAAPAVAAKQKRFLKNSRILDERMLKQVSKAFPHYVQRREIMKIYDSQTHCQGEEDEGLDNFYHAADGHSYTLLLLRDETDKIFGAFADEQWKDKGGSFYGGKDCFIFEWDEAGNITVHMHKKAKAGSQKRAGNLFMIGSQDFLGMGSGEGGTFALYLDKDLSMGSSSPSIIFGNTKPISGVEEFVVENMEVWAFDL</sequence>
<accession>A0A9W7E3H7</accession>
<name>A0A9W7E3H7_9STRA</name>
<evidence type="ECO:0000259" key="5">
    <source>
        <dbReference type="PROSITE" id="PS51886"/>
    </source>
</evidence>
<dbReference type="PROSITE" id="PS51886">
    <property type="entry name" value="TLDC"/>
    <property type="match status" value="1"/>
</dbReference>
<feature type="non-terminal residue" evidence="6">
    <location>
        <position position="1"/>
    </location>
</feature>